<evidence type="ECO:0000256" key="1">
    <source>
        <dbReference type="SAM" id="Phobius"/>
    </source>
</evidence>
<evidence type="ECO:0000313" key="2">
    <source>
        <dbReference type="EMBL" id="QLH07916.1"/>
    </source>
</evidence>
<dbReference type="AlphaFoldDB" id="A0A7D5R2Z5"/>
<sequence>MIFQKISLKKIILIVSLVSIIILLLSFTGNSCGIQHMLILNDVFSYEDSLDPELCEMIVEKIDFFNDSCEPQIEILDCG</sequence>
<proteinExistence type="predicted"/>
<keyword evidence="1" id="KW-0472">Membrane</keyword>
<dbReference type="Proteomes" id="UP000509478">
    <property type="component" value="Chromosome"/>
</dbReference>
<dbReference type="EMBL" id="CP026995">
    <property type="protein sequence ID" value="QLH07916.1"/>
    <property type="molecule type" value="Genomic_DNA"/>
</dbReference>
<gene>
    <name evidence="2" type="ORF">C5F50_04750</name>
</gene>
<keyword evidence="1" id="KW-0812">Transmembrane</keyword>
<feature type="transmembrane region" description="Helical" evidence="1">
    <location>
        <begin position="12"/>
        <end position="29"/>
    </location>
</feature>
<name>A0A7D5R2Z5_9ARCH</name>
<evidence type="ECO:0000313" key="3">
    <source>
        <dbReference type="Proteomes" id="UP000509478"/>
    </source>
</evidence>
<keyword evidence="1" id="KW-1133">Transmembrane helix</keyword>
<dbReference type="KEGG" id="nue:C5F50_04750"/>
<protein>
    <submittedName>
        <fullName evidence="2">Uncharacterized protein</fullName>
    </submittedName>
</protein>
<reference evidence="2 3" key="1">
    <citation type="submission" date="2018-02" db="EMBL/GenBank/DDBJ databases">
        <title>Complete genome of Nitrosopumilus ureaphilus PS0.</title>
        <authorList>
            <person name="Qin W."/>
            <person name="Zheng Y."/>
            <person name="Stahl D.A."/>
        </authorList>
    </citation>
    <scope>NUCLEOTIDE SEQUENCE [LARGE SCALE GENOMIC DNA]</scope>
    <source>
        <strain evidence="2 3">PS0</strain>
    </source>
</reference>
<accession>A0A7D5R2Z5</accession>
<organism evidence="2 3">
    <name type="scientific">Nitrosopumilus ureiphilus</name>
    <dbReference type="NCBI Taxonomy" id="1470067"/>
    <lineage>
        <taxon>Archaea</taxon>
        <taxon>Nitrososphaerota</taxon>
        <taxon>Nitrososphaeria</taxon>
        <taxon>Nitrosopumilales</taxon>
        <taxon>Nitrosopumilaceae</taxon>
        <taxon>Nitrosopumilus</taxon>
    </lineage>
</organism>
<keyword evidence="3" id="KW-1185">Reference proteome</keyword>